<name>A0AAV5SZJ1_9BILA</name>
<dbReference type="Proteomes" id="UP001432027">
    <property type="component" value="Unassembled WGS sequence"/>
</dbReference>
<comment type="caution">
    <text evidence="2">The sequence shown here is derived from an EMBL/GenBank/DDBJ whole genome shotgun (WGS) entry which is preliminary data.</text>
</comment>
<gene>
    <name evidence="2" type="ORF">PENTCL1PPCAC_7111</name>
</gene>
<sequence length="153" mass="17091">MDAVVPTMETLRGCQIVALRAMFNLNQPAVNTLVAEPVWKILVMDKYGQEIISPLLPVKALRELGVTVHLLLQRKREDLLPDVPAVYFVSPTDENIAVIEEELKSSIYGSFFINTISPPPLHRVRLEKLAADAYQGSSIQRVEKVSPRSVTII</sequence>
<proteinExistence type="inferred from homology"/>
<dbReference type="EMBL" id="BTSX01000002">
    <property type="protein sequence ID" value="GMS84936.1"/>
    <property type="molecule type" value="Genomic_DNA"/>
</dbReference>
<evidence type="ECO:0000313" key="2">
    <source>
        <dbReference type="EMBL" id="GMS84936.1"/>
    </source>
</evidence>
<dbReference type="InterPro" id="IPR001619">
    <property type="entry name" value="Sec1-like"/>
</dbReference>
<reference evidence="2" key="1">
    <citation type="submission" date="2023-10" db="EMBL/GenBank/DDBJ databases">
        <title>Genome assembly of Pristionchus species.</title>
        <authorList>
            <person name="Yoshida K."/>
            <person name="Sommer R.J."/>
        </authorList>
    </citation>
    <scope>NUCLEOTIDE SEQUENCE</scope>
    <source>
        <strain evidence="2">RS0144</strain>
    </source>
</reference>
<evidence type="ECO:0000256" key="1">
    <source>
        <dbReference type="ARBA" id="ARBA00009884"/>
    </source>
</evidence>
<comment type="similarity">
    <text evidence="1">Belongs to the STXBP/unc-18/SEC1 family.</text>
</comment>
<dbReference type="InterPro" id="IPR043154">
    <property type="entry name" value="Sec-1-like_dom1"/>
</dbReference>
<protein>
    <recommendedName>
        <fullName evidence="4">Sec1 family domain-containing protein 1</fullName>
    </recommendedName>
</protein>
<dbReference type="SUPFAM" id="SSF56815">
    <property type="entry name" value="Sec1/munc18-like (SM) proteins"/>
    <property type="match status" value="1"/>
</dbReference>
<dbReference type="Gene3D" id="3.40.50.2060">
    <property type="match status" value="1"/>
</dbReference>
<evidence type="ECO:0000313" key="3">
    <source>
        <dbReference type="Proteomes" id="UP001432027"/>
    </source>
</evidence>
<dbReference type="AlphaFoldDB" id="A0AAV5SZJ1"/>
<evidence type="ECO:0008006" key="4">
    <source>
        <dbReference type="Google" id="ProtNLM"/>
    </source>
</evidence>
<keyword evidence="3" id="KW-1185">Reference proteome</keyword>
<organism evidence="2 3">
    <name type="scientific">Pristionchus entomophagus</name>
    <dbReference type="NCBI Taxonomy" id="358040"/>
    <lineage>
        <taxon>Eukaryota</taxon>
        <taxon>Metazoa</taxon>
        <taxon>Ecdysozoa</taxon>
        <taxon>Nematoda</taxon>
        <taxon>Chromadorea</taxon>
        <taxon>Rhabditida</taxon>
        <taxon>Rhabditina</taxon>
        <taxon>Diplogasteromorpha</taxon>
        <taxon>Diplogasteroidea</taxon>
        <taxon>Neodiplogasteridae</taxon>
        <taxon>Pristionchus</taxon>
    </lineage>
</organism>
<feature type="non-terminal residue" evidence="2">
    <location>
        <position position="153"/>
    </location>
</feature>
<dbReference type="Pfam" id="PF00995">
    <property type="entry name" value="Sec1"/>
    <property type="match status" value="1"/>
</dbReference>
<accession>A0AAV5SZJ1</accession>
<dbReference type="GO" id="GO:0016192">
    <property type="term" value="P:vesicle-mediated transport"/>
    <property type="evidence" value="ECO:0007669"/>
    <property type="project" value="InterPro"/>
</dbReference>
<dbReference type="InterPro" id="IPR036045">
    <property type="entry name" value="Sec1-like_sf"/>
</dbReference>
<dbReference type="PANTHER" id="PTHR11679">
    <property type="entry name" value="VESICLE PROTEIN SORTING-ASSOCIATED"/>
    <property type="match status" value="1"/>
</dbReference>